<proteinExistence type="inferred from homology"/>
<keyword evidence="8 12" id="KW-1133">Transmembrane helix</keyword>
<dbReference type="OMA" id="CWVVSHY"/>
<dbReference type="Pfam" id="PF00852">
    <property type="entry name" value="Glyco_transf_10"/>
    <property type="match status" value="1"/>
</dbReference>
<feature type="domain" description="Fucosyltransferase N-terminal" evidence="14">
    <location>
        <begin position="39"/>
        <end position="147"/>
    </location>
</feature>
<comment type="similarity">
    <text evidence="3 12">Belongs to the glycosyltransferase 10 family.</text>
</comment>
<dbReference type="Proteomes" id="UP000314986">
    <property type="component" value="Unassembled WGS sequence"/>
</dbReference>
<feature type="domain" description="Fucosyltransferase C-terminal" evidence="13">
    <location>
        <begin position="161"/>
        <end position="335"/>
    </location>
</feature>
<feature type="transmembrane region" description="Helical" evidence="12">
    <location>
        <begin position="15"/>
        <end position="34"/>
    </location>
</feature>
<dbReference type="GO" id="GO:0032580">
    <property type="term" value="C:Golgi cisterna membrane"/>
    <property type="evidence" value="ECO:0007669"/>
    <property type="project" value="UniProtKB-SubCell"/>
</dbReference>
<reference evidence="16" key="3">
    <citation type="journal article" date="2014" name="Nature">
        <title>Elephant shark genome provides unique insights into gnathostome evolution.</title>
        <authorList>
            <consortium name="International Elephant Shark Genome Sequencing Consortium"/>
            <person name="Venkatesh B."/>
            <person name="Lee A.P."/>
            <person name="Ravi V."/>
            <person name="Maurya A.K."/>
            <person name="Lian M.M."/>
            <person name="Swann J.B."/>
            <person name="Ohta Y."/>
            <person name="Flajnik M.F."/>
            <person name="Sutoh Y."/>
            <person name="Kasahara M."/>
            <person name="Hoon S."/>
            <person name="Gangu V."/>
            <person name="Roy S.W."/>
            <person name="Irimia M."/>
            <person name="Korzh V."/>
            <person name="Kondrychyn I."/>
            <person name="Lim Z.W."/>
            <person name="Tay B.H."/>
            <person name="Tohari S."/>
            <person name="Kong K.W."/>
            <person name="Ho S."/>
            <person name="Lorente-Galdos B."/>
            <person name="Quilez J."/>
            <person name="Marques-Bonet T."/>
            <person name="Raney B.J."/>
            <person name="Ingham P.W."/>
            <person name="Tay A."/>
            <person name="Hillier L.W."/>
            <person name="Minx P."/>
            <person name="Boehm T."/>
            <person name="Wilson R.K."/>
            <person name="Brenner S."/>
            <person name="Warren W.C."/>
        </authorList>
    </citation>
    <scope>NUCLEOTIDE SEQUENCE [LARGE SCALE GENOMIC DNA]</scope>
</reference>
<keyword evidence="12" id="KW-0333">Golgi apparatus</keyword>
<keyword evidence="10" id="KW-0325">Glycoprotein</keyword>
<dbReference type="CTD" id="2529"/>
<name>A0A4W3HAT8_CALMI</name>
<evidence type="ECO:0000256" key="10">
    <source>
        <dbReference type="ARBA" id="ARBA00023180"/>
    </source>
</evidence>
<dbReference type="InParanoid" id="A0A4W3HAT8"/>
<dbReference type="Ensembl" id="ENSCMIT00000007174.1">
    <property type="protein sequence ID" value="ENSCMIP00000006954.1"/>
    <property type="gene ID" value="ENSCMIG00000003887.1"/>
</dbReference>
<dbReference type="InterPro" id="IPR031481">
    <property type="entry name" value="Glyco_tran_10_N"/>
</dbReference>
<reference evidence="16" key="2">
    <citation type="journal article" date="2007" name="PLoS Biol.">
        <title>Survey sequencing and comparative analysis of the elephant shark (Callorhinchus milii) genome.</title>
        <authorList>
            <person name="Venkatesh B."/>
            <person name="Kirkness E.F."/>
            <person name="Loh Y.H."/>
            <person name="Halpern A.L."/>
            <person name="Lee A.P."/>
            <person name="Johnson J."/>
            <person name="Dandona N."/>
            <person name="Viswanathan L.D."/>
            <person name="Tay A."/>
            <person name="Venter J.C."/>
            <person name="Strausberg R.L."/>
            <person name="Brenner S."/>
        </authorList>
    </citation>
    <scope>NUCLEOTIDE SEQUENCE [LARGE SCALE GENOMIC DNA]</scope>
</reference>
<dbReference type="PANTHER" id="PTHR11929">
    <property type="entry name" value="ALPHA- 1,3 -FUCOSYLTRANSFERASE"/>
    <property type="match status" value="1"/>
</dbReference>
<evidence type="ECO:0000256" key="12">
    <source>
        <dbReference type="RuleBase" id="RU003832"/>
    </source>
</evidence>
<dbReference type="GeneID" id="103183085"/>
<evidence type="ECO:0000256" key="9">
    <source>
        <dbReference type="ARBA" id="ARBA00023136"/>
    </source>
</evidence>
<dbReference type="InterPro" id="IPR038577">
    <property type="entry name" value="GT10-like_C_sf"/>
</dbReference>
<organism evidence="15 16">
    <name type="scientific">Callorhinchus milii</name>
    <name type="common">Ghost shark</name>
    <dbReference type="NCBI Taxonomy" id="7868"/>
    <lineage>
        <taxon>Eukaryota</taxon>
        <taxon>Metazoa</taxon>
        <taxon>Chordata</taxon>
        <taxon>Craniata</taxon>
        <taxon>Vertebrata</taxon>
        <taxon>Chondrichthyes</taxon>
        <taxon>Holocephali</taxon>
        <taxon>Chimaeriformes</taxon>
        <taxon>Callorhinchidae</taxon>
        <taxon>Callorhinchus</taxon>
    </lineage>
</organism>
<keyword evidence="7" id="KW-0735">Signal-anchor</keyword>
<dbReference type="InterPro" id="IPR055270">
    <property type="entry name" value="Glyco_tran_10_C"/>
</dbReference>
<evidence type="ECO:0000256" key="11">
    <source>
        <dbReference type="ARBA" id="ARBA00036481"/>
    </source>
</evidence>
<dbReference type="AlphaFoldDB" id="A0A4W3HAT8"/>
<evidence type="ECO:0000256" key="7">
    <source>
        <dbReference type="ARBA" id="ARBA00022968"/>
    </source>
</evidence>
<evidence type="ECO:0000259" key="14">
    <source>
        <dbReference type="Pfam" id="PF17039"/>
    </source>
</evidence>
<keyword evidence="4 12" id="KW-0328">Glycosyltransferase</keyword>
<dbReference type="PANTHER" id="PTHR11929:SF12">
    <property type="entry name" value="ALPHA-(1,3)-FUCOSYLTRANSFERASE 7"/>
    <property type="match status" value="1"/>
</dbReference>
<dbReference type="OrthoDB" id="427096at2759"/>
<comment type="pathway">
    <text evidence="2">Protein modification; protein glycosylation.</text>
</comment>
<keyword evidence="16" id="KW-1185">Reference proteome</keyword>
<dbReference type="InterPro" id="IPR001503">
    <property type="entry name" value="Glyco_trans_10"/>
</dbReference>
<dbReference type="RefSeq" id="XP_007898545.1">
    <property type="nucleotide sequence ID" value="XM_007900354.2"/>
</dbReference>
<evidence type="ECO:0000256" key="1">
    <source>
        <dbReference type="ARBA" id="ARBA00004167"/>
    </source>
</evidence>
<dbReference type="UniPathway" id="UPA00378"/>
<reference evidence="15" key="5">
    <citation type="submission" date="2025-09" db="UniProtKB">
        <authorList>
            <consortium name="Ensembl"/>
        </authorList>
    </citation>
    <scope>IDENTIFICATION</scope>
</reference>
<dbReference type="EC" id="2.4.1.-" evidence="12"/>
<dbReference type="Pfam" id="PF17039">
    <property type="entry name" value="Glyco_tran_10_N"/>
    <property type="match status" value="1"/>
</dbReference>
<evidence type="ECO:0000256" key="6">
    <source>
        <dbReference type="ARBA" id="ARBA00022692"/>
    </source>
</evidence>
<evidence type="ECO:0000256" key="4">
    <source>
        <dbReference type="ARBA" id="ARBA00022676"/>
    </source>
</evidence>
<dbReference type="STRING" id="7868.ENSCMIP00000006954"/>
<keyword evidence="6 12" id="KW-0812">Transmembrane</keyword>
<comment type="subcellular location">
    <subcellularLocation>
        <location evidence="12">Golgi apparatus</location>
        <location evidence="12">Golgi stack membrane</location>
        <topology evidence="12">Single-pass type II membrane protein</topology>
    </subcellularLocation>
    <subcellularLocation>
        <location evidence="1">Membrane</location>
        <topology evidence="1">Single-pass membrane protein</topology>
    </subcellularLocation>
</comment>
<accession>A0A4W3HAT8</accession>
<comment type="catalytic activity">
    <reaction evidence="11">
        <text>an N-acetyl-alpha-neuraminyl-(2-&gt;3)-beta-D-galactosyl-(1-&gt;4)-N-acetyl-beta-D-glucosaminyl derivative + GDP-beta-L-fucose = an alpha-Neu5Ac-(2-&gt;3)-beta-D-Gal-(1-&gt;4)-[alpha-L-Fuc-(1-&gt;3)]-beta-D-GlcNAc derivative + GDP + H(+)</text>
        <dbReference type="Rhea" id="RHEA:56076"/>
        <dbReference type="ChEBI" id="CHEBI:15378"/>
        <dbReference type="ChEBI" id="CHEBI:57273"/>
        <dbReference type="ChEBI" id="CHEBI:58189"/>
        <dbReference type="ChEBI" id="CHEBI:136545"/>
        <dbReference type="ChEBI" id="CHEBI:139509"/>
    </reaction>
    <physiologicalReaction direction="left-to-right" evidence="11">
        <dbReference type="Rhea" id="RHEA:56077"/>
    </physiologicalReaction>
</comment>
<keyword evidence="9 12" id="KW-0472">Membrane</keyword>
<dbReference type="GO" id="GO:0046920">
    <property type="term" value="F:alpha-(1-&gt;3)-fucosyltransferase activity"/>
    <property type="evidence" value="ECO:0007669"/>
    <property type="project" value="TreeGrafter"/>
</dbReference>
<evidence type="ECO:0000256" key="2">
    <source>
        <dbReference type="ARBA" id="ARBA00004922"/>
    </source>
</evidence>
<reference evidence="16" key="1">
    <citation type="journal article" date="2006" name="Science">
        <title>Ancient noncoding elements conserved in the human genome.</title>
        <authorList>
            <person name="Venkatesh B."/>
            <person name="Kirkness E.F."/>
            <person name="Loh Y.H."/>
            <person name="Halpern A.L."/>
            <person name="Lee A.P."/>
            <person name="Johnson J."/>
            <person name="Dandona N."/>
            <person name="Viswanathan L.D."/>
            <person name="Tay A."/>
            <person name="Venter J.C."/>
            <person name="Strausberg R.L."/>
            <person name="Brenner S."/>
        </authorList>
    </citation>
    <scope>NUCLEOTIDE SEQUENCE [LARGE SCALE GENOMIC DNA]</scope>
</reference>
<evidence type="ECO:0000256" key="8">
    <source>
        <dbReference type="ARBA" id="ARBA00022989"/>
    </source>
</evidence>
<keyword evidence="5 12" id="KW-0808">Transferase</keyword>
<reference evidence="15" key="4">
    <citation type="submission" date="2025-08" db="UniProtKB">
        <authorList>
            <consortium name="Ensembl"/>
        </authorList>
    </citation>
    <scope>IDENTIFICATION</scope>
</reference>
<evidence type="ECO:0000313" key="15">
    <source>
        <dbReference type="Ensembl" id="ENSCMIP00000006954.1"/>
    </source>
</evidence>
<dbReference type="SUPFAM" id="SSF53756">
    <property type="entry name" value="UDP-Glycosyltransferase/glycogen phosphorylase"/>
    <property type="match status" value="1"/>
</dbReference>
<evidence type="ECO:0000259" key="13">
    <source>
        <dbReference type="Pfam" id="PF00852"/>
    </source>
</evidence>
<evidence type="ECO:0000256" key="5">
    <source>
        <dbReference type="ARBA" id="ARBA00022679"/>
    </source>
</evidence>
<gene>
    <name evidence="15" type="primary">fut7</name>
</gene>
<dbReference type="KEGG" id="cmk:103183085"/>
<dbReference type="GeneTree" id="ENSGT00940000161618"/>
<dbReference type="FunFam" id="3.40.50.11660:FF:000001">
    <property type="entry name" value="alpha-(1,3)-fucosyltransferase 9"/>
    <property type="match status" value="1"/>
</dbReference>
<dbReference type="FunCoup" id="A0A4W3HAT8">
    <property type="interactions" value="12"/>
</dbReference>
<dbReference type="Gene3D" id="3.40.50.11660">
    <property type="entry name" value="Glycosyl transferase family 10, C-terminal domain"/>
    <property type="match status" value="1"/>
</dbReference>
<protein>
    <recommendedName>
        <fullName evidence="12">Fucosyltransferase</fullName>
        <ecNumber evidence="12">2.4.1.-</ecNumber>
    </recommendedName>
</protein>
<evidence type="ECO:0000313" key="16">
    <source>
        <dbReference type="Proteomes" id="UP000314986"/>
    </source>
</evidence>
<sequence>MALCSDFLPKKCKKLTALLVTGCFLYLIIINSNFRNTDPLIILVWHWPFRATVNLSTNVCLDLYGIGNCILTQNKSLFERADVLVVHHWDVRGRNSDLPQKARPPHQKWLWVNLESPSNTQNVHRLNGLFNWTMTYKTDSDIFLPYGELVRNSKTAQFSIPKKSKPVTWVVSNYHRNNWRAEYHASLSKYIEIDVYGRANNKPISKEMLLPTISQYAFYEAFENSVHKDYITEKLWRNAYLAGSVPVVLGPPRDNYEKFVPSDSFIHVNDFVSEKELANFLTSLWKNQSHYAQYFNWRRKYSIKMTTDWKERFCKICTKFHSLPQSQIYYDLNGWFEAE</sequence>
<evidence type="ECO:0000256" key="3">
    <source>
        <dbReference type="ARBA" id="ARBA00008919"/>
    </source>
</evidence>